<feature type="domain" description="HTH hxlR-type" evidence="4">
    <location>
        <begin position="18"/>
        <end position="115"/>
    </location>
</feature>
<evidence type="ECO:0000313" key="6">
    <source>
        <dbReference type="Proteomes" id="UP000290624"/>
    </source>
</evidence>
<dbReference type="InterPro" id="IPR002577">
    <property type="entry name" value="HTH_HxlR"/>
</dbReference>
<evidence type="ECO:0000256" key="3">
    <source>
        <dbReference type="ARBA" id="ARBA00023163"/>
    </source>
</evidence>
<accession>A0A4Q2EFW0</accession>
<dbReference type="SUPFAM" id="SSF46785">
    <property type="entry name" value="Winged helix' DNA-binding domain"/>
    <property type="match status" value="1"/>
</dbReference>
<organism evidence="5 6">
    <name type="scientific">Propioniciclava flava</name>
    <dbReference type="NCBI Taxonomy" id="2072026"/>
    <lineage>
        <taxon>Bacteria</taxon>
        <taxon>Bacillati</taxon>
        <taxon>Actinomycetota</taxon>
        <taxon>Actinomycetes</taxon>
        <taxon>Propionibacteriales</taxon>
        <taxon>Propionibacteriaceae</taxon>
        <taxon>Propioniciclava</taxon>
    </lineage>
</organism>
<comment type="caution">
    <text evidence="5">The sequence shown here is derived from an EMBL/GenBank/DDBJ whole genome shotgun (WGS) entry which is preliminary data.</text>
</comment>
<keyword evidence="2" id="KW-0238">DNA-binding</keyword>
<gene>
    <name evidence="5" type="ORF">C1706_07920</name>
</gene>
<dbReference type="Gene3D" id="1.10.10.10">
    <property type="entry name" value="Winged helix-like DNA-binding domain superfamily/Winged helix DNA-binding domain"/>
    <property type="match status" value="1"/>
</dbReference>
<evidence type="ECO:0000256" key="2">
    <source>
        <dbReference type="ARBA" id="ARBA00023125"/>
    </source>
</evidence>
<dbReference type="GO" id="GO:0003677">
    <property type="term" value="F:DNA binding"/>
    <property type="evidence" value="ECO:0007669"/>
    <property type="project" value="UniProtKB-KW"/>
</dbReference>
<keyword evidence="3" id="KW-0804">Transcription</keyword>
<reference evidence="5 6" key="1">
    <citation type="submission" date="2018-01" db="EMBL/GenBank/DDBJ databases">
        <title>Lactibacter flavus gen. nov., sp. nov., a novel bacterium of the family Propionibacteriaceae isolated from raw milk and dairy products.</title>
        <authorList>
            <person name="Wenning M."/>
            <person name="Breitenwieser F."/>
            <person name="Huptas C."/>
            <person name="von Neubeck M."/>
            <person name="Busse H.-J."/>
            <person name="Scherer S."/>
        </authorList>
    </citation>
    <scope>NUCLEOTIDE SEQUENCE [LARGE SCALE GENOMIC DNA]</scope>
    <source>
        <strain evidence="5 6">VG341</strain>
    </source>
</reference>
<dbReference type="EMBL" id="PPCV01000004">
    <property type="protein sequence ID" value="RXW32450.1"/>
    <property type="molecule type" value="Genomic_DNA"/>
</dbReference>
<dbReference type="PANTHER" id="PTHR33204">
    <property type="entry name" value="TRANSCRIPTIONAL REGULATOR, MARR FAMILY"/>
    <property type="match status" value="1"/>
</dbReference>
<evidence type="ECO:0000313" key="5">
    <source>
        <dbReference type="EMBL" id="RXW32450.1"/>
    </source>
</evidence>
<sequence>MVETSDVCGRNDVYAAMCPCRDMLSLLANKWSALALGALDGGPQRFGDLRRRLEGVSPKVLSQTLKRLEEHALLTRTVYAQVPARVDYELTDLGHSAAEPLRHLRDWVEAHTSRD</sequence>
<dbReference type="Proteomes" id="UP000290624">
    <property type="component" value="Unassembled WGS sequence"/>
</dbReference>
<keyword evidence="1" id="KW-0805">Transcription regulation</keyword>
<evidence type="ECO:0000256" key="1">
    <source>
        <dbReference type="ARBA" id="ARBA00023015"/>
    </source>
</evidence>
<dbReference type="OrthoDB" id="370168at2"/>
<dbReference type="AlphaFoldDB" id="A0A4Q2EFW0"/>
<dbReference type="PANTHER" id="PTHR33204:SF37">
    <property type="entry name" value="HTH-TYPE TRANSCRIPTIONAL REGULATOR YODB"/>
    <property type="match status" value="1"/>
</dbReference>
<protein>
    <submittedName>
        <fullName evidence="5">Transcriptional regulator</fullName>
    </submittedName>
</protein>
<proteinExistence type="predicted"/>
<dbReference type="InterPro" id="IPR036388">
    <property type="entry name" value="WH-like_DNA-bd_sf"/>
</dbReference>
<dbReference type="Pfam" id="PF01638">
    <property type="entry name" value="HxlR"/>
    <property type="match status" value="1"/>
</dbReference>
<dbReference type="RefSeq" id="WP_129458676.1">
    <property type="nucleotide sequence ID" value="NZ_PPCV01000004.1"/>
</dbReference>
<name>A0A4Q2EFW0_9ACTN</name>
<evidence type="ECO:0000259" key="4">
    <source>
        <dbReference type="PROSITE" id="PS51118"/>
    </source>
</evidence>
<dbReference type="PROSITE" id="PS51118">
    <property type="entry name" value="HTH_HXLR"/>
    <property type="match status" value="1"/>
</dbReference>
<keyword evidence="6" id="KW-1185">Reference proteome</keyword>
<dbReference type="InterPro" id="IPR036390">
    <property type="entry name" value="WH_DNA-bd_sf"/>
</dbReference>